<keyword evidence="6 10" id="KW-0274">FAD</keyword>
<keyword evidence="5 10" id="KW-0479">Metal-binding</keyword>
<gene>
    <name evidence="12" type="ORF">EJG51_010570</name>
</gene>
<comment type="similarity">
    <text evidence="10">Belongs to the ApbE family.</text>
</comment>
<protein>
    <recommendedName>
        <fullName evidence="2 10">FAD:protein FMN transferase</fullName>
        <ecNumber evidence="1 10">2.7.1.180</ecNumber>
    </recommendedName>
    <alternativeName>
        <fullName evidence="8 10">Flavin transferase</fullName>
    </alternativeName>
</protein>
<dbReference type="KEGG" id="upi:EJG51_010570"/>
<dbReference type="SUPFAM" id="SSF143631">
    <property type="entry name" value="ApbE-like"/>
    <property type="match status" value="1"/>
</dbReference>
<organism evidence="12 13">
    <name type="scientific">Undibacterium piscinae</name>
    <dbReference type="NCBI Taxonomy" id="2495591"/>
    <lineage>
        <taxon>Bacteria</taxon>
        <taxon>Pseudomonadati</taxon>
        <taxon>Pseudomonadota</taxon>
        <taxon>Betaproteobacteria</taxon>
        <taxon>Burkholderiales</taxon>
        <taxon>Oxalobacteraceae</taxon>
        <taxon>Undibacterium</taxon>
    </lineage>
</organism>
<evidence type="ECO:0000256" key="6">
    <source>
        <dbReference type="ARBA" id="ARBA00022827"/>
    </source>
</evidence>
<feature type="binding site" evidence="11">
    <location>
        <position position="303"/>
    </location>
    <ligand>
        <name>Mg(2+)</name>
        <dbReference type="ChEBI" id="CHEBI:18420"/>
    </ligand>
</feature>
<evidence type="ECO:0000256" key="7">
    <source>
        <dbReference type="ARBA" id="ARBA00022842"/>
    </source>
</evidence>
<dbReference type="GO" id="GO:0046872">
    <property type="term" value="F:metal ion binding"/>
    <property type="evidence" value="ECO:0007669"/>
    <property type="project" value="UniProtKB-UniRule"/>
</dbReference>
<comment type="catalytic activity">
    <reaction evidence="9 10">
        <text>L-threonyl-[protein] + FAD = FMN-L-threonyl-[protein] + AMP + H(+)</text>
        <dbReference type="Rhea" id="RHEA:36847"/>
        <dbReference type="Rhea" id="RHEA-COMP:11060"/>
        <dbReference type="Rhea" id="RHEA-COMP:11061"/>
        <dbReference type="ChEBI" id="CHEBI:15378"/>
        <dbReference type="ChEBI" id="CHEBI:30013"/>
        <dbReference type="ChEBI" id="CHEBI:57692"/>
        <dbReference type="ChEBI" id="CHEBI:74257"/>
        <dbReference type="ChEBI" id="CHEBI:456215"/>
        <dbReference type="EC" id="2.7.1.180"/>
    </reaction>
</comment>
<evidence type="ECO:0000256" key="1">
    <source>
        <dbReference type="ARBA" id="ARBA00011955"/>
    </source>
</evidence>
<proteinExistence type="inferred from homology"/>
<evidence type="ECO:0000256" key="8">
    <source>
        <dbReference type="ARBA" id="ARBA00031306"/>
    </source>
</evidence>
<reference evidence="12 13" key="1">
    <citation type="journal article" date="2019" name="Int. J. Syst. Evol. Microbiol.">
        <title>Undibacterium piscinae sp. nov., isolated from Korean shiner intestine.</title>
        <authorList>
            <person name="Lee S.Y."/>
            <person name="Kang W."/>
            <person name="Kim P.S."/>
            <person name="Kim H.S."/>
            <person name="Sung H."/>
            <person name="Shin N.R."/>
            <person name="Whon T.W."/>
            <person name="Yun J.H."/>
            <person name="Lee J.Y."/>
            <person name="Lee J.Y."/>
            <person name="Jung M.J."/>
            <person name="Jeong Y.S."/>
            <person name="Tak E.J."/>
            <person name="Han J.E."/>
            <person name="Hyun D.W."/>
            <person name="Kang M.S."/>
            <person name="Lee K.E."/>
            <person name="Lee B.H."/>
            <person name="Bae J.W."/>
        </authorList>
    </citation>
    <scope>NUCLEOTIDE SEQUENCE [LARGE SCALE GENOMIC DNA]</scope>
    <source>
        <strain evidence="12 13">S11R28</strain>
    </source>
</reference>
<keyword evidence="4 10" id="KW-0808">Transferase</keyword>
<name>A0A6M4A8Y1_9BURK</name>
<sequence length="347" mass="37910">MLAPPTLPADAELCELTGASMGTTWSVRLMRPSQLPAQQLQDGIARQLALVIDQMSPWESDSSISQFNRAQAASWHELPQEFFQVLDYALYIAQQSGGAYDPSIGKLVNLWGFGPLPKPTVAPGAGEIAQAMQVSGWRQLQVDRLMRRVRQPGGMSLDLSSIAKGFAVDLVARFLQEQGVTAYLVEVGGELRGQGCKSDQQPWWVELEHPARTLPQQSIPQQTTVQQTTVQQTTVQQTTVQQTILALHGLSVATSGDYRQQWEHQGKRYSHTIDPRDGQPLQHSLASVTVLHPECMKADALATAMLVMGLPAGLAYAEQLGLPCRFISRSATGFSETMSTAMQAMLA</sequence>
<keyword evidence="13" id="KW-1185">Reference proteome</keyword>
<dbReference type="InterPro" id="IPR024932">
    <property type="entry name" value="ApbE"/>
</dbReference>
<accession>A0A6M4A8Y1</accession>
<evidence type="ECO:0000256" key="9">
    <source>
        <dbReference type="ARBA" id="ARBA00048540"/>
    </source>
</evidence>
<dbReference type="EMBL" id="CP051152">
    <property type="protein sequence ID" value="QJQ07695.1"/>
    <property type="molecule type" value="Genomic_DNA"/>
</dbReference>
<evidence type="ECO:0000256" key="4">
    <source>
        <dbReference type="ARBA" id="ARBA00022679"/>
    </source>
</evidence>
<dbReference type="PIRSF" id="PIRSF006268">
    <property type="entry name" value="ApbE"/>
    <property type="match status" value="1"/>
</dbReference>
<evidence type="ECO:0000256" key="2">
    <source>
        <dbReference type="ARBA" id="ARBA00016337"/>
    </source>
</evidence>
<dbReference type="PANTHER" id="PTHR30040">
    <property type="entry name" value="THIAMINE BIOSYNTHESIS LIPOPROTEIN APBE"/>
    <property type="match status" value="1"/>
</dbReference>
<dbReference type="Pfam" id="PF02424">
    <property type="entry name" value="ApbE"/>
    <property type="match status" value="1"/>
</dbReference>
<dbReference type="InterPro" id="IPR003374">
    <property type="entry name" value="ApbE-like_sf"/>
</dbReference>
<keyword evidence="7 10" id="KW-0460">Magnesium</keyword>
<dbReference type="GO" id="GO:0016740">
    <property type="term" value="F:transferase activity"/>
    <property type="evidence" value="ECO:0007669"/>
    <property type="project" value="UniProtKB-UniRule"/>
</dbReference>
<evidence type="ECO:0000256" key="5">
    <source>
        <dbReference type="ARBA" id="ARBA00022723"/>
    </source>
</evidence>
<dbReference type="EC" id="2.7.1.180" evidence="1 10"/>
<feature type="binding site" evidence="11">
    <location>
        <position position="299"/>
    </location>
    <ligand>
        <name>Mg(2+)</name>
        <dbReference type="ChEBI" id="CHEBI:18420"/>
    </ligand>
</feature>
<comment type="cofactor">
    <cofactor evidence="11">
        <name>Mg(2+)</name>
        <dbReference type="ChEBI" id="CHEBI:18420"/>
    </cofactor>
    <cofactor evidence="11">
        <name>Mn(2+)</name>
        <dbReference type="ChEBI" id="CHEBI:29035"/>
    </cofactor>
    <text evidence="11">Magnesium. Can also use manganese.</text>
</comment>
<dbReference type="Proteomes" id="UP000274350">
    <property type="component" value="Chromosome"/>
</dbReference>
<evidence type="ECO:0000313" key="12">
    <source>
        <dbReference type="EMBL" id="QJQ07695.1"/>
    </source>
</evidence>
<evidence type="ECO:0000256" key="3">
    <source>
        <dbReference type="ARBA" id="ARBA00022630"/>
    </source>
</evidence>
<keyword evidence="3 10" id="KW-0285">Flavoprotein</keyword>
<dbReference type="Gene3D" id="3.10.520.10">
    <property type="entry name" value="ApbE-like domains"/>
    <property type="match status" value="1"/>
</dbReference>
<dbReference type="PANTHER" id="PTHR30040:SF2">
    <property type="entry name" value="FAD:PROTEIN FMN TRANSFERASE"/>
    <property type="match status" value="1"/>
</dbReference>
<feature type="binding site" evidence="11">
    <location>
        <position position="161"/>
    </location>
    <ligand>
        <name>Mg(2+)</name>
        <dbReference type="ChEBI" id="CHEBI:18420"/>
    </ligand>
</feature>
<dbReference type="OrthoDB" id="9778595at2"/>
<dbReference type="AlphaFoldDB" id="A0A6M4A8Y1"/>
<evidence type="ECO:0000256" key="11">
    <source>
        <dbReference type="PIRSR" id="PIRSR006268-2"/>
    </source>
</evidence>
<evidence type="ECO:0000256" key="10">
    <source>
        <dbReference type="PIRNR" id="PIRNR006268"/>
    </source>
</evidence>
<evidence type="ECO:0000313" key="13">
    <source>
        <dbReference type="Proteomes" id="UP000274350"/>
    </source>
</evidence>